<dbReference type="RefSeq" id="WP_011179058.1">
    <property type="nucleotide sequence ID" value="NC_005955.1"/>
</dbReference>
<proteinExistence type="predicted"/>
<dbReference type="OrthoDB" id="7835439at2"/>
<name>A0A0H3LZX7_BARQU</name>
<evidence type="ECO:0000313" key="3">
    <source>
        <dbReference type="Proteomes" id="UP000000597"/>
    </source>
</evidence>
<dbReference type="HOGENOM" id="CLU_083241_0_0_5"/>
<accession>A0A0H3LZX7</accession>
<feature type="region of interest" description="Disordered" evidence="1">
    <location>
        <begin position="85"/>
        <end position="109"/>
    </location>
</feature>
<protein>
    <recommendedName>
        <fullName evidence="4">Lipoprotein</fullName>
    </recommendedName>
</protein>
<dbReference type="eggNOG" id="ENOG50338NR">
    <property type="taxonomic scope" value="Bacteria"/>
</dbReference>
<dbReference type="KEGG" id="bqu:BQ02450"/>
<reference evidence="2 3" key="1">
    <citation type="journal article" date="2004" name="Proc. Natl. Acad. Sci. U.S.A.">
        <title>The louse-borne human pathogen Bartonella quintana is a genomic derivative of the zoonotic agent Bartonella henselae.</title>
        <authorList>
            <person name="Alsmark U.C.M."/>
            <person name="Frank A.C."/>
            <person name="Karlberg E.O."/>
            <person name="Legault B.-A."/>
            <person name="Ardell D.H."/>
            <person name="Canbaeck B."/>
            <person name="Eriksson A.-S."/>
            <person name="Naeslund A.K."/>
            <person name="Handley S.A."/>
            <person name="Huvet M."/>
            <person name="La Scola B."/>
            <person name="Holmberg M."/>
            <person name="Andersson S.G.E."/>
        </authorList>
    </citation>
    <scope>NUCLEOTIDE SEQUENCE [LARGE SCALE GENOMIC DNA]</scope>
    <source>
        <strain evidence="2 3">Toulouse</strain>
    </source>
</reference>
<feature type="region of interest" description="Disordered" evidence="1">
    <location>
        <begin position="163"/>
        <end position="199"/>
    </location>
</feature>
<evidence type="ECO:0000313" key="2">
    <source>
        <dbReference type="EMBL" id="CAF25748.1"/>
    </source>
</evidence>
<sequence length="199" mass="21982">MKKREIKIFSASILGMCFVLTGCNLSSPTYGTGKPASLQFFEDVANITSLKPTHNNSQLVIKSHPKLVMPSPGSLGVLPLPEQDVEQDSSFNRRATSEPHVGGDGRISVFPKKVSSVNGHADIDSSENISQLNATQRYEYLRRQRAQVGSAKYRQYLTEPPLSYRQRAKITPVGQQGNDKTLKEHERKSTSKVGHSKKG</sequence>
<dbReference type="PROSITE" id="PS51257">
    <property type="entry name" value="PROKAR_LIPOPROTEIN"/>
    <property type="match status" value="1"/>
</dbReference>
<feature type="compositionally biased region" description="Basic and acidic residues" evidence="1">
    <location>
        <begin position="180"/>
        <end position="189"/>
    </location>
</feature>
<organism evidence="2 3">
    <name type="scientific">Bartonella quintana (strain Toulouse)</name>
    <name type="common">Rochalimaea quintana</name>
    <dbReference type="NCBI Taxonomy" id="283165"/>
    <lineage>
        <taxon>Bacteria</taxon>
        <taxon>Pseudomonadati</taxon>
        <taxon>Pseudomonadota</taxon>
        <taxon>Alphaproteobacteria</taxon>
        <taxon>Hyphomicrobiales</taxon>
        <taxon>Bartonellaceae</taxon>
        <taxon>Bartonella</taxon>
    </lineage>
</organism>
<dbReference type="EMBL" id="BX897700">
    <property type="protein sequence ID" value="CAF25748.1"/>
    <property type="molecule type" value="Genomic_DNA"/>
</dbReference>
<evidence type="ECO:0008006" key="4">
    <source>
        <dbReference type="Google" id="ProtNLM"/>
    </source>
</evidence>
<dbReference type="Proteomes" id="UP000000597">
    <property type="component" value="Chromosome"/>
</dbReference>
<dbReference type="AlphaFoldDB" id="A0A0H3LZX7"/>
<gene>
    <name evidence="2" type="ordered locus">BQ02450</name>
</gene>
<evidence type="ECO:0000256" key="1">
    <source>
        <dbReference type="SAM" id="MobiDB-lite"/>
    </source>
</evidence>